<dbReference type="CDD" id="cd17352">
    <property type="entry name" value="MFS_MCT_SLC16"/>
    <property type="match status" value="1"/>
</dbReference>
<dbReference type="EMBL" id="ML975342">
    <property type="protein sequence ID" value="KAF1832297.1"/>
    <property type="molecule type" value="Genomic_DNA"/>
</dbReference>
<dbReference type="PANTHER" id="PTHR11360:SF224">
    <property type="entry name" value="MAJOR FACILITATOR SUPERFAMILY (MFS) PROFILE DOMAIN-CONTAINING PROTEIN-RELATED"/>
    <property type="match status" value="1"/>
</dbReference>
<proteinExistence type="inferred from homology"/>
<feature type="transmembrane region" description="Helical" evidence="8">
    <location>
        <begin position="127"/>
        <end position="146"/>
    </location>
</feature>
<keyword evidence="11" id="KW-1185">Reference proteome</keyword>
<sequence length="449" mass="47922">MATLSHQPKTSSEDTPRASDSEQPNSEPGAANTEKSTAPELTTTAGPGPPPDGGLQAWLAVLGGFCTVFASFGWINCIGVFQDYYQNNQLTTYSPSAVAWIPSTESFMMFFWGPVAGLLADNYGPRVPILMGSFLHIFGLMMTSLSSEYYQFFLAQSVVSAIGCSLLFFPTLTAVGSYFVRHRALAFGIVVSGSSIGGVILPIMVTHLIPSIGFGWAMRSTAFLLLGLLVIANIILKSRLPPPKRAFQPKEFVKPFTELPFRLLALCAFFTYLGGFLPITFLIVQAREVGMSEELSSYLIPLFNGASTFGRIIPAQLGDVYGVFNVMIVNTLLAAIITLALWLPANANAPLIVYAILYGFTSGCTFSIMPAMVASFSNVQKIGVRSGTMYMMGSVGALIGSPIAGAIVDRQNGSYTGLVVFSGVGLFVGAAFAVASRQALVGKKVYAKI</sequence>
<keyword evidence="4 8" id="KW-0812">Transmembrane</keyword>
<feature type="transmembrane region" description="Helical" evidence="8">
    <location>
        <begin position="184"/>
        <end position="204"/>
    </location>
</feature>
<dbReference type="AlphaFoldDB" id="A0A6A5KAZ6"/>
<evidence type="ECO:0000313" key="11">
    <source>
        <dbReference type="Proteomes" id="UP000800040"/>
    </source>
</evidence>
<comment type="subcellular location">
    <subcellularLocation>
        <location evidence="1">Membrane</location>
        <topology evidence="1">Multi-pass membrane protein</topology>
    </subcellularLocation>
</comment>
<dbReference type="InterPro" id="IPR011701">
    <property type="entry name" value="MFS"/>
</dbReference>
<evidence type="ECO:0000256" key="3">
    <source>
        <dbReference type="ARBA" id="ARBA00022448"/>
    </source>
</evidence>
<evidence type="ECO:0000256" key="7">
    <source>
        <dbReference type="SAM" id="MobiDB-lite"/>
    </source>
</evidence>
<gene>
    <name evidence="10" type="ORF">BDW02DRAFT_632176</name>
</gene>
<dbReference type="PANTHER" id="PTHR11360">
    <property type="entry name" value="MONOCARBOXYLATE TRANSPORTER"/>
    <property type="match status" value="1"/>
</dbReference>
<feature type="compositionally biased region" description="Polar residues" evidence="7">
    <location>
        <begin position="1"/>
        <end position="10"/>
    </location>
</feature>
<keyword evidence="5 8" id="KW-1133">Transmembrane helix</keyword>
<feature type="transmembrane region" description="Helical" evidence="8">
    <location>
        <begin position="414"/>
        <end position="435"/>
    </location>
</feature>
<dbReference type="GO" id="GO:0016020">
    <property type="term" value="C:membrane"/>
    <property type="evidence" value="ECO:0007669"/>
    <property type="project" value="UniProtKB-SubCell"/>
</dbReference>
<feature type="compositionally biased region" description="Basic and acidic residues" evidence="7">
    <location>
        <begin position="11"/>
        <end position="20"/>
    </location>
</feature>
<feature type="transmembrane region" description="Helical" evidence="8">
    <location>
        <begin position="152"/>
        <end position="172"/>
    </location>
</feature>
<dbReference type="Proteomes" id="UP000800040">
    <property type="component" value="Unassembled WGS sequence"/>
</dbReference>
<feature type="region of interest" description="Disordered" evidence="7">
    <location>
        <begin position="1"/>
        <end position="49"/>
    </location>
</feature>
<dbReference type="PROSITE" id="PS50850">
    <property type="entry name" value="MFS"/>
    <property type="match status" value="1"/>
</dbReference>
<keyword evidence="6 8" id="KW-0472">Membrane</keyword>
<dbReference type="OrthoDB" id="5667at2759"/>
<organism evidence="10 11">
    <name type="scientific">Decorospora gaudefroyi</name>
    <dbReference type="NCBI Taxonomy" id="184978"/>
    <lineage>
        <taxon>Eukaryota</taxon>
        <taxon>Fungi</taxon>
        <taxon>Dikarya</taxon>
        <taxon>Ascomycota</taxon>
        <taxon>Pezizomycotina</taxon>
        <taxon>Dothideomycetes</taxon>
        <taxon>Pleosporomycetidae</taxon>
        <taxon>Pleosporales</taxon>
        <taxon>Pleosporineae</taxon>
        <taxon>Pleosporaceae</taxon>
        <taxon>Decorospora</taxon>
    </lineage>
</organism>
<feature type="transmembrane region" description="Helical" evidence="8">
    <location>
        <begin position="320"/>
        <end position="345"/>
    </location>
</feature>
<dbReference type="InterPro" id="IPR050327">
    <property type="entry name" value="Proton-linked_MCT"/>
</dbReference>
<feature type="transmembrane region" description="Helical" evidence="8">
    <location>
        <begin position="295"/>
        <end position="313"/>
    </location>
</feature>
<feature type="transmembrane region" description="Helical" evidence="8">
    <location>
        <begin position="263"/>
        <end position="283"/>
    </location>
</feature>
<dbReference type="Pfam" id="PF07690">
    <property type="entry name" value="MFS_1"/>
    <property type="match status" value="2"/>
</dbReference>
<feature type="transmembrane region" description="Helical" evidence="8">
    <location>
        <begin position="216"/>
        <end position="236"/>
    </location>
</feature>
<feature type="transmembrane region" description="Helical" evidence="8">
    <location>
        <begin position="57"/>
        <end position="81"/>
    </location>
</feature>
<evidence type="ECO:0000313" key="10">
    <source>
        <dbReference type="EMBL" id="KAF1832297.1"/>
    </source>
</evidence>
<dbReference type="Gene3D" id="1.20.1250.20">
    <property type="entry name" value="MFS general substrate transporter like domains"/>
    <property type="match status" value="2"/>
</dbReference>
<keyword evidence="3" id="KW-0813">Transport</keyword>
<evidence type="ECO:0000256" key="2">
    <source>
        <dbReference type="ARBA" id="ARBA00006727"/>
    </source>
</evidence>
<dbReference type="InterPro" id="IPR036259">
    <property type="entry name" value="MFS_trans_sf"/>
</dbReference>
<dbReference type="InterPro" id="IPR020846">
    <property type="entry name" value="MFS_dom"/>
</dbReference>
<evidence type="ECO:0000259" key="9">
    <source>
        <dbReference type="PROSITE" id="PS50850"/>
    </source>
</evidence>
<evidence type="ECO:0000256" key="5">
    <source>
        <dbReference type="ARBA" id="ARBA00022989"/>
    </source>
</evidence>
<evidence type="ECO:0000256" key="1">
    <source>
        <dbReference type="ARBA" id="ARBA00004141"/>
    </source>
</evidence>
<feature type="transmembrane region" description="Helical" evidence="8">
    <location>
        <begin position="351"/>
        <end position="376"/>
    </location>
</feature>
<feature type="domain" description="Major facilitator superfamily (MFS) profile" evidence="9">
    <location>
        <begin position="56"/>
        <end position="441"/>
    </location>
</feature>
<dbReference type="SUPFAM" id="SSF103473">
    <property type="entry name" value="MFS general substrate transporter"/>
    <property type="match status" value="1"/>
</dbReference>
<comment type="similarity">
    <text evidence="2">Belongs to the major facilitator superfamily. Monocarboxylate porter (TC 2.A.1.13) family.</text>
</comment>
<name>A0A6A5KAZ6_9PLEO</name>
<evidence type="ECO:0000256" key="8">
    <source>
        <dbReference type="SAM" id="Phobius"/>
    </source>
</evidence>
<feature type="transmembrane region" description="Helical" evidence="8">
    <location>
        <begin position="101"/>
        <end position="120"/>
    </location>
</feature>
<evidence type="ECO:0000256" key="6">
    <source>
        <dbReference type="ARBA" id="ARBA00023136"/>
    </source>
</evidence>
<feature type="transmembrane region" description="Helical" evidence="8">
    <location>
        <begin position="388"/>
        <end position="408"/>
    </location>
</feature>
<protein>
    <submittedName>
        <fullName evidence="10">Monocarboxylate permease-like protein</fullName>
    </submittedName>
</protein>
<dbReference type="GO" id="GO:0022857">
    <property type="term" value="F:transmembrane transporter activity"/>
    <property type="evidence" value="ECO:0007669"/>
    <property type="project" value="InterPro"/>
</dbReference>
<reference evidence="10" key="1">
    <citation type="submission" date="2020-01" db="EMBL/GenBank/DDBJ databases">
        <authorList>
            <consortium name="DOE Joint Genome Institute"/>
            <person name="Haridas S."/>
            <person name="Albert R."/>
            <person name="Binder M."/>
            <person name="Bloem J."/>
            <person name="Labutti K."/>
            <person name="Salamov A."/>
            <person name="Andreopoulos B."/>
            <person name="Baker S.E."/>
            <person name="Barry K."/>
            <person name="Bills G."/>
            <person name="Bluhm B.H."/>
            <person name="Cannon C."/>
            <person name="Castanera R."/>
            <person name="Culley D.E."/>
            <person name="Daum C."/>
            <person name="Ezra D."/>
            <person name="Gonzalez J.B."/>
            <person name="Henrissat B."/>
            <person name="Kuo A."/>
            <person name="Liang C."/>
            <person name="Lipzen A."/>
            <person name="Lutzoni F."/>
            <person name="Magnuson J."/>
            <person name="Mondo S."/>
            <person name="Nolan M."/>
            <person name="Ohm R."/>
            <person name="Pangilinan J."/>
            <person name="Park H.-J."/>
            <person name="Ramirez L."/>
            <person name="Alfaro M."/>
            <person name="Sun H."/>
            <person name="Tritt A."/>
            <person name="Yoshinaga Y."/>
            <person name="Zwiers L.-H."/>
            <person name="Turgeon B.G."/>
            <person name="Goodwin S.B."/>
            <person name="Spatafora J.W."/>
            <person name="Crous P.W."/>
            <person name="Grigoriev I.V."/>
        </authorList>
    </citation>
    <scope>NUCLEOTIDE SEQUENCE</scope>
    <source>
        <strain evidence="10">P77</strain>
    </source>
</reference>
<evidence type="ECO:0000256" key="4">
    <source>
        <dbReference type="ARBA" id="ARBA00022692"/>
    </source>
</evidence>
<accession>A0A6A5KAZ6</accession>